<sequence length="101" mass="10696">MRRRLALLASLLALPAWAQDPTPLEINSASRAELESLTGIGPELAERLLAARPFKDWQDLRRRVAGIGPKLAAKLSAQGLRVQGRAWGAQAASAASATAAD</sequence>
<dbReference type="AlphaFoldDB" id="A0AA95N8V3"/>
<dbReference type="RefSeq" id="WP_285231814.1">
    <property type="nucleotide sequence ID" value="NZ_CP116346.1"/>
</dbReference>
<dbReference type="Proteomes" id="UP001177769">
    <property type="component" value="Chromosome"/>
</dbReference>
<dbReference type="KEGG" id="pais:PFX98_17720"/>
<evidence type="ECO:0000313" key="3">
    <source>
        <dbReference type="Proteomes" id="UP001177769"/>
    </source>
</evidence>
<keyword evidence="1" id="KW-0732">Signal</keyword>
<dbReference type="Gene3D" id="1.10.150.320">
    <property type="entry name" value="Photosystem II 12 kDa extrinsic protein"/>
    <property type="match status" value="1"/>
</dbReference>
<evidence type="ECO:0000256" key="1">
    <source>
        <dbReference type="SAM" id="SignalP"/>
    </source>
</evidence>
<dbReference type="Pfam" id="PF12836">
    <property type="entry name" value="HHH_3"/>
    <property type="match status" value="1"/>
</dbReference>
<accession>A0AA95N8V3</accession>
<dbReference type="EMBL" id="CP116346">
    <property type="protein sequence ID" value="WIT10740.1"/>
    <property type="molecule type" value="Genomic_DNA"/>
</dbReference>
<name>A0AA95N8V3_9BURK</name>
<feature type="chain" id="PRO_5041654660" evidence="1">
    <location>
        <begin position="19"/>
        <end position="101"/>
    </location>
</feature>
<feature type="signal peptide" evidence="1">
    <location>
        <begin position="1"/>
        <end position="18"/>
    </location>
</feature>
<evidence type="ECO:0000313" key="2">
    <source>
        <dbReference type="EMBL" id="WIT10740.1"/>
    </source>
</evidence>
<proteinExistence type="predicted"/>
<dbReference type="SUPFAM" id="SSF47781">
    <property type="entry name" value="RuvA domain 2-like"/>
    <property type="match status" value="1"/>
</dbReference>
<protein>
    <submittedName>
        <fullName evidence="2">Helix-hairpin-helix domain-containing protein</fullName>
    </submittedName>
</protein>
<organism evidence="2 3">
    <name type="scientific">Paucibacter sediminis</name>
    <dbReference type="NCBI Taxonomy" id="3019553"/>
    <lineage>
        <taxon>Bacteria</taxon>
        <taxon>Pseudomonadati</taxon>
        <taxon>Pseudomonadota</taxon>
        <taxon>Betaproteobacteria</taxon>
        <taxon>Burkholderiales</taxon>
        <taxon>Sphaerotilaceae</taxon>
        <taxon>Roseateles</taxon>
    </lineage>
</organism>
<dbReference type="InterPro" id="IPR010994">
    <property type="entry name" value="RuvA_2-like"/>
</dbReference>
<reference evidence="2" key="1">
    <citation type="submission" date="2023-01" db="EMBL/GenBank/DDBJ databases">
        <title>Whole genome sequence of Paucibacter sp. S2-9 isolated from pond sediment.</title>
        <authorList>
            <person name="Jung J.Y."/>
        </authorList>
    </citation>
    <scope>NUCLEOTIDE SEQUENCE</scope>
    <source>
        <strain evidence="2">S2-9</strain>
    </source>
</reference>
<gene>
    <name evidence="2" type="ORF">PFX98_17720</name>
</gene>
<keyword evidence="3" id="KW-1185">Reference proteome</keyword>